<keyword evidence="1" id="KW-0862">Zinc</keyword>
<protein>
    <recommendedName>
        <fullName evidence="3">CCHC-type domain-containing protein</fullName>
    </recommendedName>
</protein>
<dbReference type="InterPro" id="IPR001878">
    <property type="entry name" value="Znf_CCHC"/>
</dbReference>
<feature type="compositionally biased region" description="Low complexity" evidence="2">
    <location>
        <begin position="294"/>
        <end position="333"/>
    </location>
</feature>
<feature type="non-terminal residue" evidence="4">
    <location>
        <position position="1"/>
    </location>
</feature>
<dbReference type="Pfam" id="PF00098">
    <property type="entry name" value="zf-CCHC"/>
    <property type="match status" value="1"/>
</dbReference>
<gene>
    <name evidence="4" type="primary">ABSGL_01373.1 scaffold 1366</name>
</gene>
<dbReference type="InParanoid" id="A0A163IXZ2"/>
<evidence type="ECO:0000256" key="1">
    <source>
        <dbReference type="PROSITE-ProRule" id="PRU00047"/>
    </source>
</evidence>
<keyword evidence="5" id="KW-1185">Reference proteome</keyword>
<organism evidence="4">
    <name type="scientific">Absidia glauca</name>
    <name type="common">Pin mould</name>
    <dbReference type="NCBI Taxonomy" id="4829"/>
    <lineage>
        <taxon>Eukaryota</taxon>
        <taxon>Fungi</taxon>
        <taxon>Fungi incertae sedis</taxon>
        <taxon>Mucoromycota</taxon>
        <taxon>Mucoromycotina</taxon>
        <taxon>Mucoromycetes</taxon>
        <taxon>Mucorales</taxon>
        <taxon>Cunninghamellaceae</taxon>
        <taxon>Absidia</taxon>
    </lineage>
</organism>
<sequence>MSSPDKSVTPGGTAPAKSWAAVVGKRFPSRISLLDPPSNNSVLSDEMDESESTPATLIKSHAWRTGRNPGSFFLDISTRKEGDSIINRLLLSQYSACRGASAFKEGSRRLYEVNIDPKDGTQTFEFKHNGLLFPDGVRIVPTRALPSSNSIVKLRLSRMPFLFPAELEQGLSDTLSQYGAVLDIGINTDPHSGMFMGSGYAVLDTATDNELDPEMGGFKTLTHTLPWPSLDCGFRADWVNMPEYCRYCHEDGHTRPSCPTARPLRLCYECNKPGHVAAQCSSRSTQDPKPSPAPKSVSSSQSPSNLQTSSKPKSPKVNPSVTPTTSPSLKTTPHPGPSI</sequence>
<dbReference type="AlphaFoldDB" id="A0A163IXZ2"/>
<dbReference type="SUPFAM" id="SSF57756">
    <property type="entry name" value="Retrovirus zinc finger-like domains"/>
    <property type="match status" value="1"/>
</dbReference>
<dbReference type="OMA" id="KSHAWRT"/>
<feature type="domain" description="CCHC-type" evidence="3">
    <location>
        <begin position="267"/>
        <end position="280"/>
    </location>
</feature>
<dbReference type="PROSITE" id="PS50158">
    <property type="entry name" value="ZF_CCHC"/>
    <property type="match status" value="1"/>
</dbReference>
<evidence type="ECO:0000259" key="3">
    <source>
        <dbReference type="PROSITE" id="PS50158"/>
    </source>
</evidence>
<dbReference type="OrthoDB" id="2264205at2759"/>
<dbReference type="GO" id="GO:0003676">
    <property type="term" value="F:nucleic acid binding"/>
    <property type="evidence" value="ECO:0007669"/>
    <property type="project" value="InterPro"/>
</dbReference>
<proteinExistence type="predicted"/>
<evidence type="ECO:0000313" key="5">
    <source>
        <dbReference type="Proteomes" id="UP000078561"/>
    </source>
</evidence>
<keyword evidence="1" id="KW-0479">Metal-binding</keyword>
<dbReference type="STRING" id="4829.A0A163IXZ2"/>
<dbReference type="Proteomes" id="UP000078561">
    <property type="component" value="Unassembled WGS sequence"/>
</dbReference>
<accession>A0A163IXZ2</accession>
<name>A0A163IXZ2_ABSGL</name>
<dbReference type="EMBL" id="LT550536">
    <property type="protein sequence ID" value="SAL96024.1"/>
    <property type="molecule type" value="Genomic_DNA"/>
</dbReference>
<reference evidence="4" key="1">
    <citation type="submission" date="2016-04" db="EMBL/GenBank/DDBJ databases">
        <authorList>
            <person name="Evans L.H."/>
            <person name="Alamgir A."/>
            <person name="Owens N."/>
            <person name="Weber N.D."/>
            <person name="Virtaneva K."/>
            <person name="Barbian K."/>
            <person name="Babar A."/>
            <person name="Rosenke K."/>
        </authorList>
    </citation>
    <scope>NUCLEOTIDE SEQUENCE [LARGE SCALE GENOMIC DNA]</scope>
    <source>
        <strain evidence="4">CBS 101.48</strain>
    </source>
</reference>
<dbReference type="GO" id="GO:0008270">
    <property type="term" value="F:zinc ion binding"/>
    <property type="evidence" value="ECO:0007669"/>
    <property type="project" value="UniProtKB-KW"/>
</dbReference>
<evidence type="ECO:0000313" key="4">
    <source>
        <dbReference type="EMBL" id="SAL96024.1"/>
    </source>
</evidence>
<feature type="non-terminal residue" evidence="4">
    <location>
        <position position="339"/>
    </location>
</feature>
<dbReference type="SMART" id="SM00343">
    <property type="entry name" value="ZnF_C2HC"/>
    <property type="match status" value="2"/>
</dbReference>
<keyword evidence="1" id="KW-0863">Zinc-finger</keyword>
<dbReference type="Gene3D" id="4.10.60.10">
    <property type="entry name" value="Zinc finger, CCHC-type"/>
    <property type="match status" value="1"/>
</dbReference>
<dbReference type="InterPro" id="IPR036875">
    <property type="entry name" value="Znf_CCHC_sf"/>
</dbReference>
<evidence type="ECO:0000256" key="2">
    <source>
        <dbReference type="SAM" id="MobiDB-lite"/>
    </source>
</evidence>
<feature type="region of interest" description="Disordered" evidence="2">
    <location>
        <begin position="279"/>
        <end position="339"/>
    </location>
</feature>